<accession>A0AAV7QFV8</accession>
<comment type="caution">
    <text evidence="1">The sequence shown here is derived from an EMBL/GenBank/DDBJ whole genome shotgun (WGS) entry which is preliminary data.</text>
</comment>
<reference evidence="1" key="1">
    <citation type="journal article" date="2022" name="bioRxiv">
        <title>Sequencing and chromosome-scale assembly of the giantPleurodeles waltlgenome.</title>
        <authorList>
            <person name="Brown T."/>
            <person name="Elewa A."/>
            <person name="Iarovenko S."/>
            <person name="Subramanian E."/>
            <person name="Araus A.J."/>
            <person name="Petzold A."/>
            <person name="Susuki M."/>
            <person name="Suzuki K.-i.T."/>
            <person name="Hayashi T."/>
            <person name="Toyoda A."/>
            <person name="Oliveira C."/>
            <person name="Osipova E."/>
            <person name="Leigh N.D."/>
            <person name="Simon A."/>
            <person name="Yun M.H."/>
        </authorList>
    </citation>
    <scope>NUCLEOTIDE SEQUENCE</scope>
    <source>
        <strain evidence="1">20211129_DDA</strain>
        <tissue evidence="1">Liver</tissue>
    </source>
</reference>
<evidence type="ECO:0000313" key="2">
    <source>
        <dbReference type="Proteomes" id="UP001066276"/>
    </source>
</evidence>
<evidence type="ECO:0000313" key="1">
    <source>
        <dbReference type="EMBL" id="KAJ1138266.1"/>
    </source>
</evidence>
<organism evidence="1 2">
    <name type="scientific">Pleurodeles waltl</name>
    <name type="common">Iberian ribbed newt</name>
    <dbReference type="NCBI Taxonomy" id="8319"/>
    <lineage>
        <taxon>Eukaryota</taxon>
        <taxon>Metazoa</taxon>
        <taxon>Chordata</taxon>
        <taxon>Craniata</taxon>
        <taxon>Vertebrata</taxon>
        <taxon>Euteleostomi</taxon>
        <taxon>Amphibia</taxon>
        <taxon>Batrachia</taxon>
        <taxon>Caudata</taxon>
        <taxon>Salamandroidea</taxon>
        <taxon>Salamandridae</taxon>
        <taxon>Pleurodelinae</taxon>
        <taxon>Pleurodeles</taxon>
    </lineage>
</organism>
<dbReference type="Proteomes" id="UP001066276">
    <property type="component" value="Chromosome 6"/>
</dbReference>
<gene>
    <name evidence="1" type="ORF">NDU88_004657</name>
</gene>
<dbReference type="EMBL" id="JANPWB010000010">
    <property type="protein sequence ID" value="KAJ1138266.1"/>
    <property type="molecule type" value="Genomic_DNA"/>
</dbReference>
<protein>
    <submittedName>
        <fullName evidence="1">Uncharacterized protein</fullName>
    </submittedName>
</protein>
<keyword evidence="2" id="KW-1185">Reference proteome</keyword>
<name>A0AAV7QFV8_PLEWA</name>
<sequence length="75" mass="8048">MILIRVGPKLDDSVVRRGWSCQGDVQRIGADTGKLDLRGSPNSVGFQRGLTERDSLEAGSGCKKVCSGRQTKSGR</sequence>
<dbReference type="AlphaFoldDB" id="A0AAV7QFV8"/>
<proteinExistence type="predicted"/>